<dbReference type="PANTHER" id="PTHR31674:SF93">
    <property type="entry name" value="B3 DOMAIN-CONTAINING PROTEIN REM13"/>
    <property type="match status" value="1"/>
</dbReference>
<dbReference type="PANTHER" id="PTHR31674">
    <property type="entry name" value="B3 DOMAIN-CONTAINING PROTEIN REM-LIKE 3-RELATED"/>
    <property type="match status" value="1"/>
</dbReference>
<keyword evidence="2" id="KW-0805">Transcription regulation</keyword>
<evidence type="ECO:0000313" key="7">
    <source>
        <dbReference type="EMBL" id="KFK45059.1"/>
    </source>
</evidence>
<dbReference type="Gramene" id="KFK45059">
    <property type="protein sequence ID" value="KFK45059"/>
    <property type="gene ID" value="AALP_AA1G338500"/>
</dbReference>
<dbReference type="AlphaFoldDB" id="A0A087HSF7"/>
<evidence type="ECO:0000256" key="5">
    <source>
        <dbReference type="ARBA" id="ARBA00023242"/>
    </source>
</evidence>
<accession>A0A087HSF7</accession>
<name>A0A087HSF7_ARAAL</name>
<dbReference type="Gene3D" id="2.40.330.10">
    <property type="entry name" value="DNA-binding pseudobarrel domain"/>
    <property type="match status" value="1"/>
</dbReference>
<dbReference type="EMBL" id="CM002869">
    <property type="protein sequence ID" value="KFK45059.1"/>
    <property type="molecule type" value="Genomic_DNA"/>
</dbReference>
<keyword evidence="8" id="KW-1185">Reference proteome</keyword>
<reference evidence="8" key="1">
    <citation type="journal article" date="2015" name="Nat. Plants">
        <title>Genome expansion of Arabis alpina linked with retrotransposition and reduced symmetric DNA methylation.</title>
        <authorList>
            <person name="Willing E.M."/>
            <person name="Rawat V."/>
            <person name="Mandakova T."/>
            <person name="Maumus F."/>
            <person name="James G.V."/>
            <person name="Nordstroem K.J."/>
            <person name="Becker C."/>
            <person name="Warthmann N."/>
            <person name="Chica C."/>
            <person name="Szarzynska B."/>
            <person name="Zytnicki M."/>
            <person name="Albani M.C."/>
            <person name="Kiefer C."/>
            <person name="Bergonzi S."/>
            <person name="Castaings L."/>
            <person name="Mateos J.L."/>
            <person name="Berns M.C."/>
            <person name="Bujdoso N."/>
            <person name="Piofczyk T."/>
            <person name="de Lorenzo L."/>
            <person name="Barrero-Sicilia C."/>
            <person name="Mateos I."/>
            <person name="Piednoel M."/>
            <person name="Hagmann J."/>
            <person name="Chen-Min-Tao R."/>
            <person name="Iglesias-Fernandez R."/>
            <person name="Schuster S.C."/>
            <person name="Alonso-Blanco C."/>
            <person name="Roudier F."/>
            <person name="Carbonero P."/>
            <person name="Paz-Ares J."/>
            <person name="Davis S.J."/>
            <person name="Pecinka A."/>
            <person name="Quesneville H."/>
            <person name="Colot V."/>
            <person name="Lysak M.A."/>
            <person name="Weigel D."/>
            <person name="Coupland G."/>
            <person name="Schneeberger K."/>
        </authorList>
    </citation>
    <scope>NUCLEOTIDE SEQUENCE [LARGE SCALE GENOMIC DNA]</scope>
    <source>
        <strain evidence="8">cv. Pajares</strain>
    </source>
</reference>
<feature type="region of interest" description="Disordered" evidence="6">
    <location>
        <begin position="20"/>
        <end position="73"/>
    </location>
</feature>
<keyword evidence="4" id="KW-0804">Transcription</keyword>
<dbReference type="Proteomes" id="UP000029120">
    <property type="component" value="Chromosome 1"/>
</dbReference>
<keyword evidence="5" id="KW-0539">Nucleus</keyword>
<dbReference type="InterPro" id="IPR015300">
    <property type="entry name" value="DNA-bd_pseudobarrel_sf"/>
</dbReference>
<evidence type="ECO:0000256" key="1">
    <source>
        <dbReference type="ARBA" id="ARBA00004123"/>
    </source>
</evidence>
<evidence type="ECO:0008006" key="9">
    <source>
        <dbReference type="Google" id="ProtNLM"/>
    </source>
</evidence>
<sequence>MVLHLSDFGPSCYEVRELPAPNTNKNGYISMKKHLHPRTEEDDDQEDMERSRQKKAKKNNSEIEADSSSSSDHSCFVALVTASNLHEDALYLPRDFSSSNGFKRECCKICFNRWSGKIMVLDLKFNESSDSFYISRG</sequence>
<evidence type="ECO:0000256" key="2">
    <source>
        <dbReference type="ARBA" id="ARBA00023015"/>
    </source>
</evidence>
<comment type="subcellular location">
    <subcellularLocation>
        <location evidence="1">Nucleus</location>
    </subcellularLocation>
</comment>
<gene>
    <name evidence="7" type="ordered locus">AALP_Aa1g338500</name>
</gene>
<dbReference type="OrthoDB" id="1109907at2759"/>
<protein>
    <recommendedName>
        <fullName evidence="9">TF-B3 domain-containing protein</fullName>
    </recommendedName>
</protein>
<dbReference type="SUPFAM" id="SSF101936">
    <property type="entry name" value="DNA-binding pseudobarrel domain"/>
    <property type="match status" value="1"/>
</dbReference>
<dbReference type="GO" id="GO:0005634">
    <property type="term" value="C:nucleus"/>
    <property type="evidence" value="ECO:0007669"/>
    <property type="project" value="UniProtKB-SubCell"/>
</dbReference>
<evidence type="ECO:0000313" key="8">
    <source>
        <dbReference type="Proteomes" id="UP000029120"/>
    </source>
</evidence>
<keyword evidence="3" id="KW-0238">DNA-binding</keyword>
<evidence type="ECO:0000256" key="3">
    <source>
        <dbReference type="ARBA" id="ARBA00023125"/>
    </source>
</evidence>
<evidence type="ECO:0000256" key="4">
    <source>
        <dbReference type="ARBA" id="ARBA00023163"/>
    </source>
</evidence>
<dbReference type="GO" id="GO:0003677">
    <property type="term" value="F:DNA binding"/>
    <property type="evidence" value="ECO:0007669"/>
    <property type="project" value="UniProtKB-KW"/>
</dbReference>
<proteinExistence type="predicted"/>
<dbReference type="InterPro" id="IPR039218">
    <property type="entry name" value="REM_fam"/>
</dbReference>
<organism evidence="7 8">
    <name type="scientific">Arabis alpina</name>
    <name type="common">Alpine rock-cress</name>
    <dbReference type="NCBI Taxonomy" id="50452"/>
    <lineage>
        <taxon>Eukaryota</taxon>
        <taxon>Viridiplantae</taxon>
        <taxon>Streptophyta</taxon>
        <taxon>Embryophyta</taxon>
        <taxon>Tracheophyta</taxon>
        <taxon>Spermatophyta</taxon>
        <taxon>Magnoliopsida</taxon>
        <taxon>eudicotyledons</taxon>
        <taxon>Gunneridae</taxon>
        <taxon>Pentapetalae</taxon>
        <taxon>rosids</taxon>
        <taxon>malvids</taxon>
        <taxon>Brassicales</taxon>
        <taxon>Brassicaceae</taxon>
        <taxon>Arabideae</taxon>
        <taxon>Arabis</taxon>
    </lineage>
</organism>
<evidence type="ECO:0000256" key="6">
    <source>
        <dbReference type="SAM" id="MobiDB-lite"/>
    </source>
</evidence>